<dbReference type="AlphaFoldDB" id="A0A1A9ZKC2"/>
<dbReference type="InterPro" id="IPR046824">
    <property type="entry name" value="Mss51-like_C"/>
</dbReference>
<evidence type="ECO:0000256" key="2">
    <source>
        <dbReference type="SAM" id="MobiDB-lite"/>
    </source>
</evidence>
<accession>A0A1A9ZKC2</accession>
<dbReference type="VEuPathDB" id="VectorBase:GPAI017505"/>
<feature type="compositionally biased region" description="Acidic residues" evidence="2">
    <location>
        <begin position="69"/>
        <end position="87"/>
    </location>
</feature>
<evidence type="ECO:0000313" key="5">
    <source>
        <dbReference type="EnsemblMetazoa" id="GPAI017505-PA"/>
    </source>
</evidence>
<dbReference type="Pfam" id="PF13824">
    <property type="entry name" value="zf-Mss51"/>
    <property type="match status" value="1"/>
</dbReference>
<feature type="compositionally biased region" description="Polar residues" evidence="2">
    <location>
        <begin position="88"/>
        <end position="97"/>
    </location>
</feature>
<evidence type="ECO:0000313" key="6">
    <source>
        <dbReference type="Proteomes" id="UP000092445"/>
    </source>
</evidence>
<dbReference type="PANTHER" id="PTHR28069:SF2">
    <property type="entry name" value="GH20023P"/>
    <property type="match status" value="1"/>
</dbReference>
<keyword evidence="1" id="KW-0175">Coiled coil</keyword>
<sequence>MIINDEDSNYYVMKSHKKKPRQRNRPRNKANRLKNLGIPDESINEEITEITETDEFNSFGRVALGEPTNEAEETDDDSLPELFDEANDSLSNRNQGSSGYQALESLENVLKQNIQKLNRKEEMLKEEIKAVSQAQFGDSAVQNTEISTEPNNQQNVFIQNLQQQMESMMANGSEDLPQTIMENLKKMLNQAPISDVETSDDEDEFIEYIYKPRKYFLISLCNLCKCDLCGLARMVQCSRCNLSYYCSKEHMRNDTEHRQLCFALKQVADSSGRHIFYKCSDFTSEQFRSYRIITIRKVEAVINRPLTATEQELILFGRLCCNVKCREYRFEKLINCNNCGMVSYCRENPQHLLNDHEKWCKAFQLFKQLIIHQEKFGRLEPQLPKKILRDLPANCCKTKDIYKKLNINLTENSCEYAALTQISTVPLTSWYTLKLCDQLRDNQELTIHLIGFVKSLIRIRAEVDFEVDILHKWELFFLHITPTLRRLNVVFVGPELNACNISFDQLKKTKCCRFCRKNKRTVSYYFAANIYHEYCRRVDFLKPNLICFFNAGLYRSTGYKMEDTWPETILTASQLKVPVVVTAYTEYEMPLDLSRFLQESNRHLNVILPPHLNPFASAKPERNFISDDEVPLMFKNYYCFVVE</sequence>
<dbReference type="EnsemblMetazoa" id="GPAI017505-RA">
    <property type="protein sequence ID" value="GPAI017505-PA"/>
    <property type="gene ID" value="GPAI017505"/>
</dbReference>
<evidence type="ECO:0000256" key="1">
    <source>
        <dbReference type="SAM" id="Coils"/>
    </source>
</evidence>
<evidence type="ECO:0000259" key="4">
    <source>
        <dbReference type="Pfam" id="PF20179"/>
    </source>
</evidence>
<feature type="region of interest" description="Disordered" evidence="2">
    <location>
        <begin position="67"/>
        <end position="97"/>
    </location>
</feature>
<organism evidence="5 6">
    <name type="scientific">Glossina pallidipes</name>
    <name type="common">Tsetse fly</name>
    <dbReference type="NCBI Taxonomy" id="7398"/>
    <lineage>
        <taxon>Eukaryota</taxon>
        <taxon>Metazoa</taxon>
        <taxon>Ecdysozoa</taxon>
        <taxon>Arthropoda</taxon>
        <taxon>Hexapoda</taxon>
        <taxon>Insecta</taxon>
        <taxon>Pterygota</taxon>
        <taxon>Neoptera</taxon>
        <taxon>Endopterygota</taxon>
        <taxon>Diptera</taxon>
        <taxon>Brachycera</taxon>
        <taxon>Muscomorpha</taxon>
        <taxon>Hippoboscoidea</taxon>
        <taxon>Glossinidae</taxon>
        <taxon>Glossina</taxon>
    </lineage>
</organism>
<feature type="domain" description="Mitochondrial splicing suppressor 51-like C-terminal" evidence="4">
    <location>
        <begin position="426"/>
        <end position="624"/>
    </location>
</feature>
<name>A0A1A9ZKC2_GLOPL</name>
<dbReference type="SUPFAM" id="SSF144232">
    <property type="entry name" value="HIT/MYND zinc finger-like"/>
    <property type="match status" value="1"/>
</dbReference>
<dbReference type="Proteomes" id="UP000092445">
    <property type="component" value="Unassembled WGS sequence"/>
</dbReference>
<feature type="domain" description="Mitochondrial splicing suppressor 51 zinc-finger" evidence="3">
    <location>
        <begin position="220"/>
        <end position="267"/>
    </location>
</feature>
<reference evidence="5" key="2">
    <citation type="submission" date="2020-05" db="UniProtKB">
        <authorList>
            <consortium name="EnsemblMetazoa"/>
        </authorList>
    </citation>
    <scope>IDENTIFICATION</scope>
    <source>
        <strain evidence="5">IAEA</strain>
    </source>
</reference>
<proteinExistence type="predicted"/>
<feature type="coiled-coil region" evidence="1">
    <location>
        <begin position="100"/>
        <end position="134"/>
    </location>
</feature>
<protein>
    <submittedName>
        <fullName evidence="5">Zf-Mss51 domain-containing protein</fullName>
    </submittedName>
</protein>
<dbReference type="InterPro" id="IPR032717">
    <property type="entry name" value="Mss51_Znf"/>
</dbReference>
<keyword evidence="6" id="KW-1185">Reference proteome</keyword>
<dbReference type="STRING" id="7398.A0A1A9ZKC2"/>
<evidence type="ECO:0000259" key="3">
    <source>
        <dbReference type="Pfam" id="PF13824"/>
    </source>
</evidence>
<reference evidence="6" key="1">
    <citation type="submission" date="2014-03" db="EMBL/GenBank/DDBJ databases">
        <authorList>
            <person name="Aksoy S."/>
            <person name="Warren W."/>
            <person name="Wilson R.K."/>
        </authorList>
    </citation>
    <scope>NUCLEOTIDE SEQUENCE [LARGE SCALE GENOMIC DNA]</scope>
    <source>
        <strain evidence="6">IAEA</strain>
    </source>
</reference>
<dbReference type="PANTHER" id="PTHR28069">
    <property type="entry name" value="GH20023P"/>
    <property type="match status" value="1"/>
</dbReference>
<dbReference type="Pfam" id="PF20179">
    <property type="entry name" value="MSS51_C"/>
    <property type="match status" value="1"/>
</dbReference>